<dbReference type="InterPro" id="IPR013122">
    <property type="entry name" value="PKD1_2_channel"/>
</dbReference>
<keyword evidence="12" id="KW-1185">Reference proteome</keyword>
<dbReference type="GO" id="GO:0005509">
    <property type="term" value="F:calcium ion binding"/>
    <property type="evidence" value="ECO:0007669"/>
    <property type="project" value="InterPro"/>
</dbReference>
<dbReference type="InterPro" id="IPR046791">
    <property type="entry name" value="Polycystin_dom"/>
</dbReference>
<dbReference type="InterPro" id="IPR051223">
    <property type="entry name" value="Polycystin"/>
</dbReference>
<feature type="transmembrane region" description="Helical" evidence="9">
    <location>
        <begin position="1233"/>
        <end position="1254"/>
    </location>
</feature>
<dbReference type="Pfam" id="PF20519">
    <property type="entry name" value="Polycystin_dom"/>
    <property type="match status" value="1"/>
</dbReference>
<dbReference type="PANTHER" id="PTHR10877:SF150">
    <property type="entry name" value="REJ DOMAIN-CONTAINING PROTEIN"/>
    <property type="match status" value="1"/>
</dbReference>
<evidence type="ECO:0000256" key="1">
    <source>
        <dbReference type="ARBA" id="ARBA00004141"/>
    </source>
</evidence>
<feature type="transmembrane region" description="Helical" evidence="9">
    <location>
        <begin position="2007"/>
        <end position="2024"/>
    </location>
</feature>
<dbReference type="Pfam" id="PF01477">
    <property type="entry name" value="PLAT"/>
    <property type="match status" value="1"/>
</dbReference>
<sequence length="2283" mass="258548">MMMMVVMMMMMMFVVVVVMMMMMLLLMLMMMMMILDKFFDTNESINMISSLVNIVITCIALLLHSTSTISADPYVVLAETQPDFPDIANSAYQLNIPSTTEAAVIPGALDLGPTASSIVDRFDCEYFTMKFTNPNTTSLKLVELSITLKGLTKKDNVKCKVEWGDALTDSNDIENDTSIEHTYTIAGIYDVVLTCDWKEGSGRCPDQQSSCVKTPDFLDESYKTFISPLPFFTNEELLLHSYMEFTETGCTPEIYWSVTNVQTANTPVYTNLDSLVQPNTSVLKLEKEVLEPGDYIVCLEVKMPSKGPTFWVSDCIVIRIVLPELIAYIEGGEFRTIPYGGVAIMNASVSGDPAKNMSSVNAIPLEATWAFARYNSGNIFDIFQMNTQALPAGGTYNTIRNGNNYLLSLDTSLFSDGDMALIMFKLTRGPRISSAFQVIKMVTNAVPMALRCVYNCFTGRERLFSKDKIEVDADLDPTVDPRTLKYQWTLRIWDSYYNVFVPVPFLSKTGTTSRALLIDDVLLQANVYEILLTVTRKGVSTTAAFYRRINVLPKGGICSLDNSTAVSARDWVTVTCNGWTGNVLNPHLTFLVRQFTEGALVPQEPILKTRARRSHLILKVGAVGNYASTLTVEVTDELNNFLPVTISLVVYPAFNYQDVTPTLAGAAIIETYSKVDYPFAAKQLLDMGKSDMTISLISAICSNFHLVDLPVWKPPVPRVLNTEGSILDLNPNGNDQTITSLQDAAAKANNETVDPATVAIQKVTASMAADLKRVAETDMLGYRKGDRYLSSIVTNGFTNLAAKSQFIDDDSKFELIFLSETVGGSSLEFPQESVVDLSAIIETTAGEVYYMMQAVANSAVPDNMKQRRPVNNLDAGRAQISDMLAVIGQDINLTNSTMFDSERAYLYQRMQRKLSYELANKKNTTKEAAKMAERLALRMQDQLRVCLVCDNSDNTKTEQLIRKNTAEVLANSTSTTKTSEFTLDGLEEAVGPDGQGGEEDVSVSAIEFTENVYMYDNDGTSSFVTSNILRIDTKTKSRRITPERMTFSQNAETPTPTTITPNETVIAEDASEFSYHRFVYGKSTDNVCLNVVPLGDNNITSYRMYFRFHQAPSILDFDFDFLLEEDDDWQHCINASAMIGHTGLTYFAVQVPGFVKDIQYNLTLITGGCLTWNEAETKWETDKCNMTWRPKENKIDCQCTNITDLVFANSYFVAPNSIDFATVFLKFSPLNQAAVMGTFACLLLLYIIGVVVFARMDRRDRLKWGITALRDNRLSGSSYYLIRVLTGMRKGAGTRSRIAFVLTGQNGDTGSRELFDGVREEFSTGSVMTFLMATRKPLGTLEHMCIWHDNSGEGDNASWYLNQVSVYDAHTKQAYTFVAEKWLSVETEVFVTMNARSENEPIEFESRFFYQTRDRLSESHMWVSIIYRPQTSPFTRVQRLSCALVYICLTMIANAMFYKTEADYETPPLIQAGPFRFTAQQIFVSIICALITTPPVMLLIFIFKRTKRRQDMLCKCCTCPGVCCRFPCSSKKRDASPDVANKLRSIMLTSEVPEFTGSRLPWWFIIFGWFLVVAGTLVPAFFVLLYSMQWGKQKSEEWLTSFLLSIFESMLFVDPIMVMCFAFVLACLFRKSKVETNVDIDTVVQNYKKLTGEDKDDMTSTIRILRKIKDEYFSYTSTPRNVSMPMTPEEMEEAAKHRRLELNLIKCIMDFILNTLLMFIVCVIAFANRDDLSYYHRKELIRHFVSPTHLPAFESIITQRDMFNWIKYTMIPNLFPETDINGDALHWYYRTFMTGLNNYRLGPPRLRQLRTHAGYCNIPYFGNNTCYGGYNLLDEETEGYCIGWQSKPCSFVQQSFNVTVDAWSFTSALDIWGLPLTGFYTTYGGGGYIAPFDVNKNVSVDIVEELVKNLWVDRQTRVVLFEFTLFSPETNMFIYNVFMVEFPQTGGAFKTYWIYPIKLYNHVGPNGMFALVCEVIFVIYLLVLLFKICVRIYQQRLKYFGQFWQSYECVLFVLGVSACVIYFIRSGFTDSTISKYRSDIKRFVNFSHIVLWDEILGVLLAVIVFMSTIRILDVFATSKKVSSIVKVFEQCGKDLFWYGATFVYILLGFSFFGLVLFGPYLLSYMSIYKCLTTLCLSMIGKSTFTEIDETNPILAKIFFTLYIITVVFFILSIFLSILGASIDNVVGNKTEETHTDIIEYMMAKFTKMFKKSGNKEKHVNVSLVREEVKQPTLYKLYNMDNKGTPTFTCQVIKAIENQKDENSKPLRKRRRRIKPVSGIFDSV</sequence>
<feature type="transmembrane region" description="Helical" evidence="9">
    <location>
        <begin position="1478"/>
        <end position="1503"/>
    </location>
</feature>
<comment type="caution">
    <text evidence="8">Lacks conserved residue(s) required for the propagation of feature annotation.</text>
</comment>
<comment type="similarity">
    <text evidence="2">Belongs to the polycystin family.</text>
</comment>
<accession>A0A9D4GHY8</accession>
<organism evidence="11 12">
    <name type="scientific">Dreissena polymorpha</name>
    <name type="common">Zebra mussel</name>
    <name type="synonym">Mytilus polymorpha</name>
    <dbReference type="NCBI Taxonomy" id="45954"/>
    <lineage>
        <taxon>Eukaryota</taxon>
        <taxon>Metazoa</taxon>
        <taxon>Spiralia</taxon>
        <taxon>Lophotrochozoa</taxon>
        <taxon>Mollusca</taxon>
        <taxon>Bivalvia</taxon>
        <taxon>Autobranchia</taxon>
        <taxon>Heteroconchia</taxon>
        <taxon>Euheterodonta</taxon>
        <taxon>Imparidentia</taxon>
        <taxon>Neoheterodontei</taxon>
        <taxon>Myida</taxon>
        <taxon>Dreissenoidea</taxon>
        <taxon>Dreissenidae</taxon>
        <taxon>Dreissena</taxon>
    </lineage>
</organism>
<evidence type="ECO:0000256" key="3">
    <source>
        <dbReference type="ARBA" id="ARBA00022692"/>
    </source>
</evidence>
<evidence type="ECO:0000256" key="6">
    <source>
        <dbReference type="ARBA" id="ARBA00023136"/>
    </source>
</evidence>
<evidence type="ECO:0000256" key="9">
    <source>
        <dbReference type="SAM" id="Phobius"/>
    </source>
</evidence>
<dbReference type="GO" id="GO:0016020">
    <property type="term" value="C:membrane"/>
    <property type="evidence" value="ECO:0007669"/>
    <property type="project" value="UniProtKB-SubCell"/>
</dbReference>
<evidence type="ECO:0000259" key="10">
    <source>
        <dbReference type="PROSITE" id="PS50095"/>
    </source>
</evidence>
<evidence type="ECO:0000313" key="12">
    <source>
        <dbReference type="Proteomes" id="UP000828390"/>
    </source>
</evidence>
<feature type="domain" description="PLAT" evidence="10">
    <location>
        <begin position="1278"/>
        <end position="1397"/>
    </location>
</feature>
<evidence type="ECO:0000313" key="11">
    <source>
        <dbReference type="EMBL" id="KAH3817420.1"/>
    </source>
</evidence>
<keyword evidence="5 9" id="KW-1133">Transmembrane helix</keyword>
<gene>
    <name evidence="11" type="ORF">DPMN_118954</name>
</gene>
<keyword evidence="7" id="KW-0325">Glycoprotein</keyword>
<dbReference type="PRINTS" id="PR01433">
    <property type="entry name" value="POLYCYSTIN2"/>
</dbReference>
<evidence type="ECO:0000256" key="7">
    <source>
        <dbReference type="ARBA" id="ARBA00023180"/>
    </source>
</evidence>
<protein>
    <recommendedName>
        <fullName evidence="10">PLAT domain-containing protein</fullName>
    </recommendedName>
</protein>
<keyword evidence="6 9" id="KW-0472">Membrane</keyword>
<dbReference type="InterPro" id="IPR001024">
    <property type="entry name" value="PLAT/LH2_dom"/>
</dbReference>
<keyword evidence="4" id="KW-0732">Signal</keyword>
<name>A0A9D4GHY8_DREPO</name>
<feature type="transmembrane region" description="Helical" evidence="9">
    <location>
        <begin position="2095"/>
        <end position="2115"/>
    </location>
</feature>
<dbReference type="GO" id="GO:0005262">
    <property type="term" value="F:calcium channel activity"/>
    <property type="evidence" value="ECO:0007669"/>
    <property type="project" value="TreeGrafter"/>
</dbReference>
<dbReference type="Pfam" id="PF08016">
    <property type="entry name" value="PKD_channel"/>
    <property type="match status" value="1"/>
</dbReference>
<dbReference type="SUPFAM" id="SSF49723">
    <property type="entry name" value="Lipase/lipooxygenase domain (PLAT/LH2 domain)"/>
    <property type="match status" value="1"/>
</dbReference>
<feature type="transmembrane region" description="Helical" evidence="9">
    <location>
        <begin position="2159"/>
        <end position="2182"/>
    </location>
</feature>
<feature type="transmembrane region" description="Helical" evidence="9">
    <location>
        <begin position="2055"/>
        <end position="2075"/>
    </location>
</feature>
<evidence type="ECO:0000256" key="4">
    <source>
        <dbReference type="ARBA" id="ARBA00022729"/>
    </source>
</evidence>
<evidence type="ECO:0000256" key="5">
    <source>
        <dbReference type="ARBA" id="ARBA00022989"/>
    </source>
</evidence>
<dbReference type="Pfam" id="PF02010">
    <property type="entry name" value="REJ"/>
    <property type="match status" value="1"/>
</dbReference>
<feature type="transmembrane region" description="Helical" evidence="9">
    <location>
        <begin position="1562"/>
        <end position="1586"/>
    </location>
</feature>
<dbReference type="InterPro" id="IPR002859">
    <property type="entry name" value="PKD/REJ-like"/>
</dbReference>
<reference evidence="11" key="2">
    <citation type="submission" date="2020-11" db="EMBL/GenBank/DDBJ databases">
        <authorList>
            <person name="McCartney M.A."/>
            <person name="Auch B."/>
            <person name="Kono T."/>
            <person name="Mallez S."/>
            <person name="Becker A."/>
            <person name="Gohl D.M."/>
            <person name="Silverstein K.A.T."/>
            <person name="Koren S."/>
            <person name="Bechman K.B."/>
            <person name="Herman A."/>
            <person name="Abrahante J.E."/>
            <person name="Garbe J."/>
        </authorList>
    </citation>
    <scope>NUCLEOTIDE SEQUENCE</scope>
    <source>
        <strain evidence="11">Duluth1</strain>
        <tissue evidence="11">Whole animal</tissue>
    </source>
</reference>
<feature type="transmembrane region" description="Helical" evidence="9">
    <location>
        <begin position="1967"/>
        <end position="1986"/>
    </location>
</feature>
<dbReference type="PANTHER" id="PTHR10877">
    <property type="entry name" value="POLYCYSTIN FAMILY MEMBER"/>
    <property type="match status" value="1"/>
</dbReference>
<dbReference type="FunFam" id="2.60.60.20:FF:000022">
    <property type="entry name" value="Uncharacterized protein"/>
    <property type="match status" value="1"/>
</dbReference>
<keyword evidence="3 9" id="KW-0812">Transmembrane</keyword>
<dbReference type="InterPro" id="IPR003915">
    <property type="entry name" value="PKD_2"/>
</dbReference>
<feature type="transmembrane region" description="Helical" evidence="9">
    <location>
        <begin position="1707"/>
        <end position="1727"/>
    </location>
</feature>
<comment type="subcellular location">
    <subcellularLocation>
        <location evidence="1">Membrane</location>
        <topology evidence="1">Multi-pass membrane protein</topology>
    </subcellularLocation>
</comment>
<comment type="caution">
    <text evidence="11">The sequence shown here is derived from an EMBL/GenBank/DDBJ whole genome shotgun (WGS) entry which is preliminary data.</text>
</comment>
<feature type="transmembrane region" description="Helical" evidence="9">
    <location>
        <begin position="1606"/>
        <end position="1629"/>
    </location>
</feature>
<evidence type="ECO:0000256" key="8">
    <source>
        <dbReference type="PROSITE-ProRule" id="PRU00152"/>
    </source>
</evidence>
<proteinExistence type="inferred from homology"/>
<dbReference type="EMBL" id="JAIWYP010000005">
    <property type="protein sequence ID" value="KAH3817420.1"/>
    <property type="molecule type" value="Genomic_DNA"/>
</dbReference>
<dbReference type="InterPro" id="IPR036392">
    <property type="entry name" value="PLAT/LH2_dom_sf"/>
</dbReference>
<dbReference type="PROSITE" id="PS50095">
    <property type="entry name" value="PLAT"/>
    <property type="match status" value="1"/>
</dbReference>
<dbReference type="GO" id="GO:0050982">
    <property type="term" value="P:detection of mechanical stimulus"/>
    <property type="evidence" value="ECO:0007669"/>
    <property type="project" value="TreeGrafter"/>
</dbReference>
<dbReference type="SMART" id="SM00308">
    <property type="entry name" value="LH2"/>
    <property type="match status" value="1"/>
</dbReference>
<reference evidence="11" key="1">
    <citation type="journal article" date="2019" name="bioRxiv">
        <title>The Genome of the Zebra Mussel, Dreissena polymorpha: A Resource for Invasive Species Research.</title>
        <authorList>
            <person name="McCartney M.A."/>
            <person name="Auch B."/>
            <person name="Kono T."/>
            <person name="Mallez S."/>
            <person name="Zhang Y."/>
            <person name="Obille A."/>
            <person name="Becker A."/>
            <person name="Abrahante J.E."/>
            <person name="Garbe J."/>
            <person name="Badalamenti J.P."/>
            <person name="Herman A."/>
            <person name="Mangelson H."/>
            <person name="Liachko I."/>
            <person name="Sullivan S."/>
            <person name="Sone E.D."/>
            <person name="Koren S."/>
            <person name="Silverstein K.A.T."/>
            <person name="Beckman K.B."/>
            <person name="Gohl D.M."/>
        </authorList>
    </citation>
    <scope>NUCLEOTIDE SEQUENCE</scope>
    <source>
        <strain evidence="11">Duluth1</strain>
        <tissue evidence="11">Whole animal</tissue>
    </source>
</reference>
<dbReference type="Proteomes" id="UP000828390">
    <property type="component" value="Unassembled WGS sequence"/>
</dbReference>
<dbReference type="Gene3D" id="2.60.60.20">
    <property type="entry name" value="PLAT/LH2 domain"/>
    <property type="match status" value="1"/>
</dbReference>
<feature type="transmembrane region" description="Helical" evidence="9">
    <location>
        <begin position="1440"/>
        <end position="1458"/>
    </location>
</feature>
<evidence type="ECO:0000256" key="2">
    <source>
        <dbReference type="ARBA" id="ARBA00007200"/>
    </source>
</evidence>